<feature type="region of interest" description="Disordered" evidence="1">
    <location>
        <begin position="561"/>
        <end position="582"/>
    </location>
</feature>
<dbReference type="AlphaFoldDB" id="A0A388M641"/>
<dbReference type="Proteomes" id="UP000265515">
    <property type="component" value="Unassembled WGS sequence"/>
</dbReference>
<comment type="caution">
    <text evidence="3">The sequence shown here is derived from an EMBL/GenBank/DDBJ whole genome shotgun (WGS) entry which is preliminary data.</text>
</comment>
<dbReference type="InterPro" id="IPR052160">
    <property type="entry name" value="Gypsy_RT_Integrase-like"/>
</dbReference>
<proteinExistence type="predicted"/>
<evidence type="ECO:0000256" key="1">
    <source>
        <dbReference type="SAM" id="MobiDB-lite"/>
    </source>
</evidence>
<feature type="region of interest" description="Disordered" evidence="1">
    <location>
        <begin position="528"/>
        <end position="548"/>
    </location>
</feature>
<evidence type="ECO:0000313" key="4">
    <source>
        <dbReference type="Proteomes" id="UP000265515"/>
    </source>
</evidence>
<reference evidence="3 4" key="1">
    <citation type="journal article" date="2018" name="Cell">
        <title>The Chara Genome: Secondary Complexity and Implications for Plant Terrestrialization.</title>
        <authorList>
            <person name="Nishiyama T."/>
            <person name="Sakayama H."/>
            <person name="Vries J.D."/>
            <person name="Buschmann H."/>
            <person name="Saint-Marcoux D."/>
            <person name="Ullrich K.K."/>
            <person name="Haas F.B."/>
            <person name="Vanderstraeten L."/>
            <person name="Becker D."/>
            <person name="Lang D."/>
            <person name="Vosolsobe S."/>
            <person name="Rombauts S."/>
            <person name="Wilhelmsson P.K.I."/>
            <person name="Janitza P."/>
            <person name="Kern R."/>
            <person name="Heyl A."/>
            <person name="Rumpler F."/>
            <person name="Villalobos L.I.A.C."/>
            <person name="Clay J.M."/>
            <person name="Skokan R."/>
            <person name="Toyoda A."/>
            <person name="Suzuki Y."/>
            <person name="Kagoshima H."/>
            <person name="Schijlen E."/>
            <person name="Tajeshwar N."/>
            <person name="Catarino B."/>
            <person name="Hetherington A.J."/>
            <person name="Saltykova A."/>
            <person name="Bonnot C."/>
            <person name="Breuninger H."/>
            <person name="Symeonidi A."/>
            <person name="Radhakrishnan G.V."/>
            <person name="Van Nieuwerburgh F."/>
            <person name="Deforce D."/>
            <person name="Chang C."/>
            <person name="Karol K.G."/>
            <person name="Hedrich R."/>
            <person name="Ulvskov P."/>
            <person name="Glockner G."/>
            <person name="Delwiche C.F."/>
            <person name="Petrasek J."/>
            <person name="Van de Peer Y."/>
            <person name="Friml J."/>
            <person name="Beilby M."/>
            <person name="Dolan L."/>
            <person name="Kohara Y."/>
            <person name="Sugano S."/>
            <person name="Fujiyama A."/>
            <person name="Delaux P.-M."/>
            <person name="Quint M."/>
            <person name="TheiBen G."/>
            <person name="Hagemann M."/>
            <person name="Harholt J."/>
            <person name="Dunand C."/>
            <person name="Zachgo S."/>
            <person name="Langdale J."/>
            <person name="Maumus F."/>
            <person name="Straeten D.V.D."/>
            <person name="Gould S.B."/>
            <person name="Rensing S.A."/>
        </authorList>
    </citation>
    <scope>NUCLEOTIDE SEQUENCE [LARGE SCALE GENOMIC DNA]</scope>
    <source>
        <strain evidence="3 4">S276</strain>
    </source>
</reference>
<dbReference type="Gene3D" id="3.30.420.10">
    <property type="entry name" value="Ribonuclease H-like superfamily/Ribonuclease H"/>
    <property type="match status" value="1"/>
</dbReference>
<feature type="region of interest" description="Disordered" evidence="1">
    <location>
        <begin position="348"/>
        <end position="370"/>
    </location>
</feature>
<dbReference type="InterPro" id="IPR012337">
    <property type="entry name" value="RNaseH-like_sf"/>
</dbReference>
<dbReference type="GO" id="GO:0003676">
    <property type="term" value="F:nucleic acid binding"/>
    <property type="evidence" value="ECO:0007669"/>
    <property type="project" value="InterPro"/>
</dbReference>
<dbReference type="Pfam" id="PF17921">
    <property type="entry name" value="Integrase_H2C2"/>
    <property type="match status" value="1"/>
</dbReference>
<dbReference type="InterPro" id="IPR036397">
    <property type="entry name" value="RNaseH_sf"/>
</dbReference>
<evidence type="ECO:0000313" key="3">
    <source>
        <dbReference type="EMBL" id="GBG90054.1"/>
    </source>
</evidence>
<name>A0A388M641_CHABU</name>
<evidence type="ECO:0000259" key="2">
    <source>
        <dbReference type="PROSITE" id="PS50994"/>
    </source>
</evidence>
<dbReference type="EMBL" id="BFEA01000782">
    <property type="protein sequence ID" value="GBG90054.1"/>
    <property type="molecule type" value="Genomic_DNA"/>
</dbReference>
<feature type="domain" description="Integrase catalytic" evidence="2">
    <location>
        <begin position="144"/>
        <end position="311"/>
    </location>
</feature>
<dbReference type="Gramene" id="GBG90054">
    <property type="protein sequence ID" value="GBG90054"/>
    <property type="gene ID" value="CBR_g50147"/>
</dbReference>
<dbReference type="GO" id="GO:0015074">
    <property type="term" value="P:DNA integration"/>
    <property type="evidence" value="ECO:0007669"/>
    <property type="project" value="InterPro"/>
</dbReference>
<feature type="compositionally biased region" description="Basic and acidic residues" evidence="1">
    <location>
        <begin position="569"/>
        <end position="582"/>
    </location>
</feature>
<keyword evidence="4" id="KW-1185">Reference proteome</keyword>
<dbReference type="Gene3D" id="1.10.340.70">
    <property type="match status" value="1"/>
</dbReference>
<protein>
    <recommendedName>
        <fullName evidence="2">Integrase catalytic domain-containing protein</fullName>
    </recommendedName>
</protein>
<feature type="region of interest" description="Disordered" evidence="1">
    <location>
        <begin position="412"/>
        <end position="432"/>
    </location>
</feature>
<dbReference type="PROSITE" id="PS50994">
    <property type="entry name" value="INTEGRASE"/>
    <property type="match status" value="1"/>
</dbReference>
<organism evidence="3 4">
    <name type="scientific">Chara braunii</name>
    <name type="common">Braun's stonewort</name>
    <dbReference type="NCBI Taxonomy" id="69332"/>
    <lineage>
        <taxon>Eukaryota</taxon>
        <taxon>Viridiplantae</taxon>
        <taxon>Streptophyta</taxon>
        <taxon>Charophyceae</taxon>
        <taxon>Charales</taxon>
        <taxon>Characeae</taxon>
        <taxon>Chara</taxon>
    </lineage>
</organism>
<dbReference type="InterPro" id="IPR041588">
    <property type="entry name" value="Integrase_H2C2"/>
</dbReference>
<accession>A0A388M641</accession>
<dbReference type="PANTHER" id="PTHR47266">
    <property type="entry name" value="ENDONUCLEASE-RELATED"/>
    <property type="match status" value="1"/>
</dbReference>
<dbReference type="InterPro" id="IPR001584">
    <property type="entry name" value="Integrase_cat-core"/>
</dbReference>
<gene>
    <name evidence="3" type="ORF">CBR_g50147</name>
</gene>
<dbReference type="SUPFAM" id="SSF53098">
    <property type="entry name" value="Ribonuclease H-like"/>
    <property type="match status" value="1"/>
</dbReference>
<sequence>MESEGSVPESRDDEFEEGEIKEAFRAEEYDGIYLELGLLLSCEMRDRDASAKAQKVRHLYVVRDDHLFIKRQVGNPKRIVYGRNRQIDIIAALHDGIAGGHKGIGAMGAKISELYHWDRKLTMVIKYCQSCVPCQERSAQRSGEPLHPRLEREVGAVVHLDLLFMLVGKNGYNYIFDARDNLTGFVDGRAIRTKTGPVLANCIEEYYLCYLFVKEFVMDRGSEFTCNEVRTLLAGYGVVTNYTMAVHPQANAPMERGHSTITNLLAKWTEGKPGQWPKFLREAFFVENVTDVEARMQRLRASPLGRDGFPIRLEEGNAEEFIPAYEQYMRDQGTGQQEWMQTFAPLDTEGGESHHQSCHPQRGGVDAGVPLRGAHETRVERPSKETAEEKRARVRVRLEEIYQEKVRMEAAGEVPRPPVTPRRPSRGSMRLGPVMRGKEVQGLFGQGGMAGPSQREGMKKVYLDPAEVEARRETRERDFSFKAPTELASQQVTSMAVETITEEPAQRPQPPLVEGEPVEESPRILLEVQGGTVTGAGTSTKPEATEEEASRLDELVAAMELDMPSGGPQRHETPERVQRSGS</sequence>